<feature type="compositionally biased region" description="Low complexity" evidence="1">
    <location>
        <begin position="188"/>
        <end position="198"/>
    </location>
</feature>
<keyword evidence="3" id="KW-1185">Reference proteome</keyword>
<organism evidence="2 3">
    <name type="scientific">Rhizoctonia solani 123E</name>
    <dbReference type="NCBI Taxonomy" id="1423351"/>
    <lineage>
        <taxon>Eukaryota</taxon>
        <taxon>Fungi</taxon>
        <taxon>Dikarya</taxon>
        <taxon>Basidiomycota</taxon>
        <taxon>Agaricomycotina</taxon>
        <taxon>Agaricomycetes</taxon>
        <taxon>Cantharellales</taxon>
        <taxon>Ceratobasidiaceae</taxon>
        <taxon>Rhizoctonia</taxon>
    </lineage>
</organism>
<reference evidence="2 3" key="1">
    <citation type="submission" date="2013-12" db="EMBL/GenBank/DDBJ databases">
        <authorList>
            <person name="Cubeta M."/>
            <person name="Pakala S."/>
            <person name="Fedorova N."/>
            <person name="Thomas E."/>
            <person name="Dean R."/>
            <person name="Jabaji S."/>
            <person name="Neate S."/>
            <person name="Toda T."/>
            <person name="Tavantzis S."/>
            <person name="Vilgalys R."/>
            <person name="Bharathan N."/>
            <person name="Pakala S."/>
            <person name="Losada L.S."/>
            <person name="Zafar N."/>
            <person name="Nierman W."/>
        </authorList>
    </citation>
    <scope>NUCLEOTIDE SEQUENCE [LARGE SCALE GENOMIC DNA]</scope>
    <source>
        <strain evidence="2 3">123E</strain>
    </source>
</reference>
<protein>
    <submittedName>
        <fullName evidence="2">Uncharacterized protein</fullName>
    </submittedName>
</protein>
<dbReference type="HOGENOM" id="CLU_1346087_0_0_1"/>
<gene>
    <name evidence="2" type="ORF">V565_354330</name>
</gene>
<evidence type="ECO:0000256" key="1">
    <source>
        <dbReference type="SAM" id="MobiDB-lite"/>
    </source>
</evidence>
<feature type="non-terminal residue" evidence="2">
    <location>
        <position position="1"/>
    </location>
</feature>
<accession>A0A074S445</accession>
<dbReference type="AlphaFoldDB" id="A0A074S445"/>
<dbReference type="EMBL" id="AZST01002611">
    <property type="protein sequence ID" value="KEP44892.1"/>
    <property type="molecule type" value="Genomic_DNA"/>
</dbReference>
<comment type="caution">
    <text evidence="2">The sequence shown here is derived from an EMBL/GenBank/DDBJ whole genome shotgun (WGS) entry which is preliminary data.</text>
</comment>
<proteinExistence type="predicted"/>
<name>A0A074S445_9AGAM</name>
<feature type="compositionally biased region" description="Basic and acidic residues" evidence="1">
    <location>
        <begin position="167"/>
        <end position="179"/>
    </location>
</feature>
<evidence type="ECO:0000313" key="3">
    <source>
        <dbReference type="Proteomes" id="UP000027456"/>
    </source>
</evidence>
<dbReference type="Proteomes" id="UP000027456">
    <property type="component" value="Unassembled WGS sequence"/>
</dbReference>
<sequence length="204" mass="23033">TRLRCLGSLLPGENTRCRVCGLAYMQRFLLPNEDYISRMRQCFDQVSQSAISTVFFWKAPDLPFRMAETAASKPSPHYSLVLPTLPTSRPVPSLVHGGDKSPKWLRKLAMPFPHPKSNFKFLSSIPQELGLDMPQSLKLEVPKRELALPKPRSGYGTQLSTFALPPRRCDFTNKSDRRPVSSQRSPEALEASQESAELCRPIFE</sequence>
<feature type="region of interest" description="Disordered" evidence="1">
    <location>
        <begin position="166"/>
        <end position="204"/>
    </location>
</feature>
<evidence type="ECO:0000313" key="2">
    <source>
        <dbReference type="EMBL" id="KEP44892.1"/>
    </source>
</evidence>